<dbReference type="Proteomes" id="UP000323664">
    <property type="component" value="Unassembled WGS sequence"/>
</dbReference>
<evidence type="ECO:0000313" key="1">
    <source>
        <dbReference type="EMBL" id="KAA8783987.1"/>
    </source>
</evidence>
<comment type="caution">
    <text evidence="1">The sequence shown here is derived from an EMBL/GenBank/DDBJ whole genome shotgun (WGS) entry which is preliminary data.</text>
</comment>
<dbReference type="AlphaFoldDB" id="A0A5M9WQT3"/>
<gene>
    <name evidence="1" type="ORF">EC604_09020</name>
</gene>
<dbReference type="OrthoDB" id="1933584at2"/>
<proteinExistence type="predicted"/>
<protein>
    <submittedName>
        <fullName evidence="1">Uncharacterized protein</fullName>
    </submittedName>
</protein>
<reference evidence="1 2" key="1">
    <citation type="journal article" date="2019" name="J. Ind. Microbiol. Biotechnol.">
        <title>Paenibacillus amylolyticus 27C64 has a diverse set of carbohydrate-active enzymes and complete pectin deconstruction system.</title>
        <authorList>
            <person name="Keggi C."/>
            <person name="Doran-Peterson J."/>
        </authorList>
    </citation>
    <scope>NUCLEOTIDE SEQUENCE [LARGE SCALE GENOMIC DNA]</scope>
    <source>
        <strain evidence="1 2">27C64</strain>
    </source>
</reference>
<dbReference type="RefSeq" id="WP_123063864.1">
    <property type="nucleotide sequence ID" value="NZ_RIAS01000004.1"/>
</dbReference>
<evidence type="ECO:0000313" key="2">
    <source>
        <dbReference type="Proteomes" id="UP000323664"/>
    </source>
</evidence>
<dbReference type="EMBL" id="RIAS01000004">
    <property type="protein sequence ID" value="KAA8783987.1"/>
    <property type="molecule type" value="Genomic_DNA"/>
</dbReference>
<name>A0A5M9WQT3_PAEAM</name>
<sequence>MGTTAFFLTEREKYSPEKFLSDTIIAVFQSDHRLIFDNHKNIENGRFSSTTLNVLSHSYNSGENNHQFILYVKAKENKSVLFHDYEDLNLDPKQDLIRVGTIEEVFGAEEVIFQFVYEYLKLNQSDYFWVADYDWVYTWEDINKLHSMSYDSDWCYKNPKMMG</sequence>
<organism evidence="1 2">
    <name type="scientific">Paenibacillus amylolyticus</name>
    <dbReference type="NCBI Taxonomy" id="1451"/>
    <lineage>
        <taxon>Bacteria</taxon>
        <taxon>Bacillati</taxon>
        <taxon>Bacillota</taxon>
        <taxon>Bacilli</taxon>
        <taxon>Bacillales</taxon>
        <taxon>Paenibacillaceae</taxon>
        <taxon>Paenibacillus</taxon>
    </lineage>
</organism>
<accession>A0A5M9WQT3</accession>